<comment type="caution">
    <text evidence="2">The sequence shown here is derived from an EMBL/GenBank/DDBJ whole genome shotgun (WGS) entry which is preliminary data.</text>
</comment>
<dbReference type="Proteomes" id="UP001459277">
    <property type="component" value="Unassembled WGS sequence"/>
</dbReference>
<proteinExistence type="predicted"/>
<organism evidence="2 3">
    <name type="scientific">Lithocarpus litseifolius</name>
    <dbReference type="NCBI Taxonomy" id="425828"/>
    <lineage>
        <taxon>Eukaryota</taxon>
        <taxon>Viridiplantae</taxon>
        <taxon>Streptophyta</taxon>
        <taxon>Embryophyta</taxon>
        <taxon>Tracheophyta</taxon>
        <taxon>Spermatophyta</taxon>
        <taxon>Magnoliopsida</taxon>
        <taxon>eudicotyledons</taxon>
        <taxon>Gunneridae</taxon>
        <taxon>Pentapetalae</taxon>
        <taxon>rosids</taxon>
        <taxon>fabids</taxon>
        <taxon>Fagales</taxon>
        <taxon>Fagaceae</taxon>
        <taxon>Lithocarpus</taxon>
    </lineage>
</organism>
<dbReference type="PANTHER" id="PTHR33116">
    <property type="entry name" value="REVERSE TRANSCRIPTASE ZINC-BINDING DOMAIN-CONTAINING PROTEIN-RELATED-RELATED"/>
    <property type="match status" value="1"/>
</dbReference>
<accession>A0AAW2CEQ5</accession>
<evidence type="ECO:0000259" key="1">
    <source>
        <dbReference type="PROSITE" id="PS50878"/>
    </source>
</evidence>
<feature type="domain" description="Reverse transcriptase" evidence="1">
    <location>
        <begin position="1"/>
        <end position="185"/>
    </location>
</feature>
<sequence length="584" mass="66075">MAIKLDLQKAYDRVNWSFIQAVLLHLGLNERFTNWIMACVSSVSFEVMVNGGKSKSFVPSRGLRQGDPLSPYLFILGQEVLSRLLDQELRNQNICGIKASPNGPVITHVMYADDIVIFSKASPKDAHNIVKVLDKYCSWSGQCINNKKSGIIFSKHTSIQHRRAIKDILQVKELKKDSGYLGAPLFLSRAPSSDFAYLQEKLEAKLMGWRSKCLSWAGRSTLITSVAQSLPTYTMSTFNVPNKVCDKLDSITRRFWWKPKESEGKFLAWRSWDKLCFPKRVGGLGFKKAKDINNSFLAKLAWMIASKRDSLCMQILRARYKVKHDWLRSDPPKSASPIWKAIEKAKHIVIKGACFAIGDGSSVDVWQDPWVPWIHGFIPSPRDEAVPHLPMKVSQLINNELHCWKAELICQVFDKPSAQAILAIPIPLTPKANELVWVLDPKGVFSVKSAYIAANPQFSLLVSPTVKWKNLWSLKGPERLKMFLWRLCVNALPTRDNLIKRMNIADTSCVLCNESEENPCHLFLRCPVAKALWFSACWGFKAEEVNAVSTEEVVNLVLNPPNALCNSWEQWKVSLTMASTLEEI</sequence>
<name>A0AAW2CEQ5_9ROSI</name>
<dbReference type="CDD" id="cd01650">
    <property type="entry name" value="RT_nLTR_like"/>
    <property type="match status" value="1"/>
</dbReference>
<protein>
    <recommendedName>
        <fullName evidence="1">Reverse transcriptase domain-containing protein</fullName>
    </recommendedName>
</protein>
<gene>
    <name evidence="2" type="ORF">SO802_024548</name>
</gene>
<dbReference type="InterPro" id="IPR026960">
    <property type="entry name" value="RVT-Znf"/>
</dbReference>
<dbReference type="EMBL" id="JAZDWU010000008">
    <property type="protein sequence ID" value="KAK9994845.1"/>
    <property type="molecule type" value="Genomic_DNA"/>
</dbReference>
<evidence type="ECO:0000313" key="3">
    <source>
        <dbReference type="Proteomes" id="UP001459277"/>
    </source>
</evidence>
<evidence type="ECO:0000313" key="2">
    <source>
        <dbReference type="EMBL" id="KAK9994845.1"/>
    </source>
</evidence>
<keyword evidence="3" id="KW-1185">Reference proteome</keyword>
<dbReference type="Pfam" id="PF00078">
    <property type="entry name" value="RVT_1"/>
    <property type="match status" value="1"/>
</dbReference>
<dbReference type="Pfam" id="PF13966">
    <property type="entry name" value="zf-RVT"/>
    <property type="match status" value="1"/>
</dbReference>
<dbReference type="InterPro" id="IPR043502">
    <property type="entry name" value="DNA/RNA_pol_sf"/>
</dbReference>
<dbReference type="InterPro" id="IPR000477">
    <property type="entry name" value="RT_dom"/>
</dbReference>
<dbReference type="PROSITE" id="PS50878">
    <property type="entry name" value="RT_POL"/>
    <property type="match status" value="1"/>
</dbReference>
<dbReference type="AlphaFoldDB" id="A0AAW2CEQ5"/>
<dbReference type="PANTHER" id="PTHR33116:SF86">
    <property type="entry name" value="REVERSE TRANSCRIPTASE DOMAIN-CONTAINING PROTEIN"/>
    <property type="match status" value="1"/>
</dbReference>
<reference evidence="2 3" key="1">
    <citation type="submission" date="2024-01" db="EMBL/GenBank/DDBJ databases">
        <title>A telomere-to-telomere, gap-free genome of sweet tea (Lithocarpus litseifolius).</title>
        <authorList>
            <person name="Zhou J."/>
        </authorList>
    </citation>
    <scope>NUCLEOTIDE SEQUENCE [LARGE SCALE GENOMIC DNA]</scope>
    <source>
        <strain evidence="2">Zhou-2022a</strain>
        <tissue evidence="2">Leaf</tissue>
    </source>
</reference>
<dbReference type="SUPFAM" id="SSF56672">
    <property type="entry name" value="DNA/RNA polymerases"/>
    <property type="match status" value="1"/>
</dbReference>